<reference evidence="2 3" key="1">
    <citation type="journal article" date="2022" name="Nat. Plants">
        <title>Genomes of leafy and leafless Platanthera orchids illuminate the evolution of mycoheterotrophy.</title>
        <authorList>
            <person name="Li M.H."/>
            <person name="Liu K.W."/>
            <person name="Li Z."/>
            <person name="Lu H.C."/>
            <person name="Ye Q.L."/>
            <person name="Zhang D."/>
            <person name="Wang J.Y."/>
            <person name="Li Y.F."/>
            <person name="Zhong Z.M."/>
            <person name="Liu X."/>
            <person name="Yu X."/>
            <person name="Liu D.K."/>
            <person name="Tu X.D."/>
            <person name="Liu B."/>
            <person name="Hao Y."/>
            <person name="Liao X.Y."/>
            <person name="Jiang Y.T."/>
            <person name="Sun W.H."/>
            <person name="Chen J."/>
            <person name="Chen Y.Q."/>
            <person name="Ai Y."/>
            <person name="Zhai J.W."/>
            <person name="Wu S.S."/>
            <person name="Zhou Z."/>
            <person name="Hsiao Y.Y."/>
            <person name="Wu W.L."/>
            <person name="Chen Y.Y."/>
            <person name="Lin Y.F."/>
            <person name="Hsu J.L."/>
            <person name="Li C.Y."/>
            <person name="Wang Z.W."/>
            <person name="Zhao X."/>
            <person name="Zhong W.Y."/>
            <person name="Ma X.K."/>
            <person name="Ma L."/>
            <person name="Huang J."/>
            <person name="Chen G.Z."/>
            <person name="Huang M.Z."/>
            <person name="Huang L."/>
            <person name="Peng D.H."/>
            <person name="Luo Y.B."/>
            <person name="Zou S.Q."/>
            <person name="Chen S.P."/>
            <person name="Lan S."/>
            <person name="Tsai W.C."/>
            <person name="Van de Peer Y."/>
            <person name="Liu Z.J."/>
        </authorList>
    </citation>
    <scope>NUCLEOTIDE SEQUENCE [LARGE SCALE GENOMIC DNA]</scope>
    <source>
        <strain evidence="2">Lor288</strain>
    </source>
</reference>
<comment type="caution">
    <text evidence="2">The sequence shown here is derived from an EMBL/GenBank/DDBJ whole genome shotgun (WGS) entry which is preliminary data.</text>
</comment>
<protein>
    <submittedName>
        <fullName evidence="2">Uncharacterized protein</fullName>
    </submittedName>
</protein>
<evidence type="ECO:0000313" key="3">
    <source>
        <dbReference type="Proteomes" id="UP001412067"/>
    </source>
</evidence>
<accession>A0ABR2LTQ1</accession>
<proteinExistence type="predicted"/>
<dbReference type="Proteomes" id="UP001412067">
    <property type="component" value="Unassembled WGS sequence"/>
</dbReference>
<feature type="region of interest" description="Disordered" evidence="1">
    <location>
        <begin position="158"/>
        <end position="221"/>
    </location>
</feature>
<gene>
    <name evidence="2" type="ORF">KSP40_PGU018559</name>
</gene>
<sequence length="315" mass="33953">MASGRANLGKPETTEKELRRRNGSWLPERVDRLRVGEAQDGRSGGAEWSALVDGNLITVALDGATKERSVVDDCPVAWMRQNTITSTPLWGSLEFDIFKDVQPHFVVENTFDRPHDRVWMSGHNMGTYSSSLPFAKEKGMHPGSSGADAKLGIESAKDSPGILKKKDASVSMYTQPDRDTARRRRSGIDRCDGDDRDRNHWIGIQRGKGDRRKDGDARNSNSCLNVLKRTTELELGHRIPIPFSDSSETNTPLGFGVSSDRSRRGVLPAPTADSAIVADPAAANLVVAPAHVVDPSAVADPAAAPAASPAPAADP</sequence>
<evidence type="ECO:0000256" key="1">
    <source>
        <dbReference type="SAM" id="MobiDB-lite"/>
    </source>
</evidence>
<organism evidence="2 3">
    <name type="scientific">Platanthera guangdongensis</name>
    <dbReference type="NCBI Taxonomy" id="2320717"/>
    <lineage>
        <taxon>Eukaryota</taxon>
        <taxon>Viridiplantae</taxon>
        <taxon>Streptophyta</taxon>
        <taxon>Embryophyta</taxon>
        <taxon>Tracheophyta</taxon>
        <taxon>Spermatophyta</taxon>
        <taxon>Magnoliopsida</taxon>
        <taxon>Liliopsida</taxon>
        <taxon>Asparagales</taxon>
        <taxon>Orchidaceae</taxon>
        <taxon>Orchidoideae</taxon>
        <taxon>Orchideae</taxon>
        <taxon>Orchidinae</taxon>
        <taxon>Platanthera</taxon>
    </lineage>
</organism>
<keyword evidence="3" id="KW-1185">Reference proteome</keyword>
<feature type="region of interest" description="Disordered" evidence="1">
    <location>
        <begin position="1"/>
        <end position="22"/>
    </location>
</feature>
<dbReference type="EMBL" id="JBBWWR010000015">
    <property type="protein sequence ID" value="KAK8950156.1"/>
    <property type="molecule type" value="Genomic_DNA"/>
</dbReference>
<name>A0ABR2LTQ1_9ASPA</name>
<feature type="compositionally biased region" description="Basic and acidic residues" evidence="1">
    <location>
        <begin position="176"/>
        <end position="200"/>
    </location>
</feature>
<evidence type="ECO:0000313" key="2">
    <source>
        <dbReference type="EMBL" id="KAK8950156.1"/>
    </source>
</evidence>
<feature type="compositionally biased region" description="Basic and acidic residues" evidence="1">
    <location>
        <begin position="207"/>
        <end position="217"/>
    </location>
</feature>